<dbReference type="Gene3D" id="1.10.287.1490">
    <property type="match status" value="1"/>
</dbReference>
<feature type="compositionally biased region" description="Polar residues" evidence="5">
    <location>
        <begin position="250"/>
        <end position="290"/>
    </location>
</feature>
<dbReference type="KEGG" id="caer:CSV91_07240"/>
<dbReference type="InterPro" id="IPR019931">
    <property type="entry name" value="LPXTG_anchor"/>
</dbReference>
<evidence type="ECO:0000256" key="5">
    <source>
        <dbReference type="SAM" id="MobiDB-lite"/>
    </source>
</evidence>
<keyword evidence="2" id="KW-0964">Secreted</keyword>
<dbReference type="EMBL" id="CP024160">
    <property type="protein sequence ID" value="ATP54350.1"/>
    <property type="molecule type" value="Genomic_DNA"/>
</dbReference>
<evidence type="ECO:0000313" key="10">
    <source>
        <dbReference type="Proteomes" id="UP000225608"/>
    </source>
</evidence>
<evidence type="ECO:0000256" key="4">
    <source>
        <dbReference type="ARBA" id="ARBA00023088"/>
    </source>
</evidence>
<keyword evidence="3 7" id="KW-0732">Signal</keyword>
<evidence type="ECO:0000256" key="3">
    <source>
        <dbReference type="ARBA" id="ARBA00022729"/>
    </source>
</evidence>
<feature type="chain" id="PRO_5013844014" description="Gram-positive cocci surface proteins LPxTG domain-containing protein" evidence="7">
    <location>
        <begin position="34"/>
        <end position="330"/>
    </location>
</feature>
<keyword evidence="1" id="KW-0134">Cell wall</keyword>
<feature type="transmembrane region" description="Helical" evidence="6">
    <location>
        <begin position="301"/>
        <end position="322"/>
    </location>
</feature>
<keyword evidence="4" id="KW-0572">Peptidoglycan-anchor</keyword>
<reference evidence="9 10" key="1">
    <citation type="submission" date="2017-10" db="EMBL/GenBank/DDBJ databases">
        <title>Complete genome sequence of Collinsella aerofaciens isolated from the gut of a healthy adult Indian.</title>
        <authorList>
            <person name="Bag S."/>
            <person name="Ghosh T.S."/>
            <person name="Das B."/>
        </authorList>
    </citation>
    <scope>NUCLEOTIDE SEQUENCE [LARGE SCALE GENOMIC DNA]</scope>
    <source>
        <strain evidence="10">indica</strain>
    </source>
</reference>
<accession>A0A2D1TYF4</accession>
<evidence type="ECO:0000259" key="8">
    <source>
        <dbReference type="PROSITE" id="PS50847"/>
    </source>
</evidence>
<keyword evidence="6" id="KW-0812">Transmembrane</keyword>
<evidence type="ECO:0000256" key="1">
    <source>
        <dbReference type="ARBA" id="ARBA00022512"/>
    </source>
</evidence>
<dbReference type="AlphaFoldDB" id="A0A2D1TYF4"/>
<feature type="signal peptide" evidence="7">
    <location>
        <begin position="1"/>
        <end position="33"/>
    </location>
</feature>
<evidence type="ECO:0000256" key="6">
    <source>
        <dbReference type="SAM" id="Phobius"/>
    </source>
</evidence>
<feature type="domain" description="Gram-positive cocci surface proteins LPxTG" evidence="8">
    <location>
        <begin position="295"/>
        <end position="330"/>
    </location>
</feature>
<dbReference type="Proteomes" id="UP000225608">
    <property type="component" value="Chromosome"/>
</dbReference>
<feature type="region of interest" description="Disordered" evidence="5">
    <location>
        <begin position="231"/>
        <end position="298"/>
    </location>
</feature>
<keyword evidence="6" id="KW-0472">Membrane</keyword>
<protein>
    <recommendedName>
        <fullName evidence="8">Gram-positive cocci surface proteins LPxTG domain-containing protein</fullName>
    </recommendedName>
</protein>
<gene>
    <name evidence="9" type="ORF">CSV91_07240</name>
</gene>
<keyword evidence="6" id="KW-1133">Transmembrane helix</keyword>
<proteinExistence type="predicted"/>
<evidence type="ECO:0000256" key="2">
    <source>
        <dbReference type="ARBA" id="ARBA00022525"/>
    </source>
</evidence>
<evidence type="ECO:0000313" key="9">
    <source>
        <dbReference type="EMBL" id="ATP54350.1"/>
    </source>
</evidence>
<evidence type="ECO:0000256" key="7">
    <source>
        <dbReference type="SAM" id="SignalP"/>
    </source>
</evidence>
<dbReference type="PROSITE" id="PS50847">
    <property type="entry name" value="GRAM_POS_ANCHORING"/>
    <property type="match status" value="1"/>
</dbReference>
<name>A0A2D1TYF4_9ACTN</name>
<organism evidence="9 10">
    <name type="scientific">Collinsella aerofaciens</name>
    <dbReference type="NCBI Taxonomy" id="74426"/>
    <lineage>
        <taxon>Bacteria</taxon>
        <taxon>Bacillati</taxon>
        <taxon>Actinomycetota</taxon>
        <taxon>Coriobacteriia</taxon>
        <taxon>Coriobacteriales</taxon>
        <taxon>Coriobacteriaceae</taxon>
        <taxon>Collinsella</taxon>
    </lineage>
</organism>
<dbReference type="SUPFAM" id="SSF57997">
    <property type="entry name" value="Tropomyosin"/>
    <property type="match status" value="1"/>
</dbReference>
<sequence>MNDILARRARRATVGIALSAALVAGIAPVTAIAAETSSPTGAVALQTEDAATAKEKAYAAMQEALKNLEAAKDAASPEKLAEIDNDIAAFQELYDMVVAEAAKRREPLPAMQANVDAAQAKYDEAHNRTSGLQAELNKAIDDGASSETIKQLRSEIMSAERREKSCEDDLHSYQHRLESQERQVQHFESEAEEAKAHIDEDIAKRNALLGDLEKAQAAYDDACKAYEEAKAAADKATSPEVTKPAETVPPSGSTQPAETAQPAGSSATGKDTSPSSTKQANSSSGKQADTTAGKLANTGDAAPSAIALAAIAAAGLGITATATRRLKNSK</sequence>
<dbReference type="RefSeq" id="WP_099432359.1">
    <property type="nucleotide sequence ID" value="NZ_CP024160.1"/>
</dbReference>